<comment type="caution">
    <text evidence="2">The sequence shown here is derived from an EMBL/GenBank/DDBJ whole genome shotgun (WGS) entry which is preliminary data.</text>
</comment>
<gene>
    <name evidence="2" type="ORF">D1B31_14805</name>
</gene>
<dbReference type="Proteomes" id="UP000284416">
    <property type="component" value="Unassembled WGS sequence"/>
</dbReference>
<reference evidence="2 3" key="1">
    <citation type="journal article" date="2017" name="Int. J. Syst. Evol. Microbiol.">
        <title>Bacillus notoginsengisoli sp. nov., a novel bacterium isolated from the rhizosphere of Panax notoginseng.</title>
        <authorList>
            <person name="Zhang M.Y."/>
            <person name="Cheng J."/>
            <person name="Cai Y."/>
            <person name="Zhang T.Y."/>
            <person name="Wu Y.Y."/>
            <person name="Manikprabhu D."/>
            <person name="Li W.J."/>
            <person name="Zhang Y.X."/>
        </authorList>
    </citation>
    <scope>NUCLEOTIDE SEQUENCE [LARGE SCALE GENOMIC DNA]</scope>
    <source>
        <strain evidence="2 3">JCM 30743</strain>
    </source>
</reference>
<dbReference type="OrthoDB" id="569879at2"/>
<dbReference type="AlphaFoldDB" id="A0A417YRX2"/>
<dbReference type="RefSeq" id="WP_118921721.1">
    <property type="nucleotide sequence ID" value="NZ_QWEG01000009.1"/>
</dbReference>
<keyword evidence="3" id="KW-1185">Reference proteome</keyword>
<evidence type="ECO:0000259" key="1">
    <source>
        <dbReference type="PROSITE" id="PS50965"/>
    </source>
</evidence>
<evidence type="ECO:0000313" key="2">
    <source>
        <dbReference type="EMBL" id="RHW38047.1"/>
    </source>
</evidence>
<evidence type="ECO:0000313" key="3">
    <source>
        <dbReference type="Proteomes" id="UP000284416"/>
    </source>
</evidence>
<dbReference type="EMBL" id="QWEG01000009">
    <property type="protein sequence ID" value="RHW38047.1"/>
    <property type="molecule type" value="Genomic_DNA"/>
</dbReference>
<dbReference type="PROSITE" id="PS50965">
    <property type="entry name" value="NERD"/>
    <property type="match status" value="1"/>
</dbReference>
<dbReference type="InterPro" id="IPR011528">
    <property type="entry name" value="NERD"/>
</dbReference>
<organism evidence="2 3">
    <name type="scientific">Neobacillus notoginsengisoli</name>
    <dbReference type="NCBI Taxonomy" id="1578198"/>
    <lineage>
        <taxon>Bacteria</taxon>
        <taxon>Bacillati</taxon>
        <taxon>Bacillota</taxon>
        <taxon>Bacilli</taxon>
        <taxon>Bacillales</taxon>
        <taxon>Bacillaceae</taxon>
        <taxon>Neobacillus</taxon>
    </lineage>
</organism>
<dbReference type="Pfam" id="PF08378">
    <property type="entry name" value="NERD"/>
    <property type="match status" value="1"/>
</dbReference>
<sequence>MVVLERMVPLVILMLDALLRRINHNHPKRKEIEEAYRTHKAGYNGEKSVDYYMNFLDEGKFQIFKGIRLPNKEFHFQIDTLIITPFFAIILEIKNWGGEIYFDKDFCQVYQEKDGKTNTYQNPVSQAILQKMHLKEWLRRNKFPDLPIEFLVVMSNTSSRLKSDPGYYEVFQKVLHSIRLLEKIAQIEKKYKQEVISENVMKKLKKTLLKKNTPLRPDILKNFEISPTAIIPGIQCPTCHTYSMKLYYGKSRCQTCKTISKTAPFLAITDYFLLCANTLTNQDIKSFLKTTTSSQTYFLLQKMNLQITGTNKGRVYSLPLDYDFEKNTSQNSITAYSKQD</sequence>
<proteinExistence type="predicted"/>
<accession>A0A417YRX2</accession>
<protein>
    <submittedName>
        <fullName evidence="2">NERD domain-containing protein</fullName>
    </submittedName>
</protein>
<feature type="domain" description="NERD" evidence="1">
    <location>
        <begin position="41"/>
        <end position="157"/>
    </location>
</feature>
<name>A0A417YRX2_9BACI</name>